<dbReference type="InterPro" id="IPR029052">
    <property type="entry name" value="Metallo-depent_PP-like"/>
</dbReference>
<keyword evidence="2" id="KW-0378">Hydrolase</keyword>
<feature type="domain" description="Calcineurin-like phosphoesterase" evidence="3">
    <location>
        <begin position="56"/>
        <end position="263"/>
    </location>
</feature>
<evidence type="ECO:0000256" key="2">
    <source>
        <dbReference type="ARBA" id="ARBA00022801"/>
    </source>
</evidence>
<protein>
    <submittedName>
        <fullName evidence="4">Metallophosphoesterase</fullName>
    </submittedName>
</protein>
<keyword evidence="1" id="KW-0479">Metal-binding</keyword>
<evidence type="ECO:0000259" key="3">
    <source>
        <dbReference type="Pfam" id="PF00149"/>
    </source>
</evidence>
<dbReference type="InterPro" id="IPR004843">
    <property type="entry name" value="Calcineurin-like_PHP"/>
</dbReference>
<evidence type="ECO:0000313" key="4">
    <source>
        <dbReference type="EMBL" id="MBN4066724.1"/>
    </source>
</evidence>
<dbReference type="PANTHER" id="PTHR31302">
    <property type="entry name" value="TRANSMEMBRANE PROTEIN WITH METALLOPHOSPHOESTERASE DOMAIN-RELATED"/>
    <property type="match status" value="1"/>
</dbReference>
<name>A0ABS3AQF9_9BACT</name>
<organism evidence="4 5">
    <name type="scientific">Simkania negevensis</name>
    <dbReference type="NCBI Taxonomy" id="83561"/>
    <lineage>
        <taxon>Bacteria</taxon>
        <taxon>Pseudomonadati</taxon>
        <taxon>Chlamydiota</taxon>
        <taxon>Chlamydiia</taxon>
        <taxon>Parachlamydiales</taxon>
        <taxon>Simkaniaceae</taxon>
        <taxon>Simkania</taxon>
    </lineage>
</organism>
<sequence>MKQKQKIPHQLIDGLWSAWCIGSVIGIWPRFIEPYMLFEKKIEQQVEKLPPALDGMKILFFSDLHLCSHTSKRFLSKIERRINSHRPHLILYGGDFLTRSQLIHTDLLLHFFSSLKASHGCFCILGNHDYSSYVSINEKGETAVVGDKEEHFLSKSFRKIFSSSTRILFPSEPLLPPHEGLVEKIDATPFRLLHNESCTVEVNGERLNICGLGDLWTGNFAPAKAFQEYDATLPGIVLSHNPDSFDLLNDYPGDVVLSGHTHGGQVNLPGFWKPLCPLNNKSYRAGTFYQGSKMLHVTRGVGGPYPFRWCAPPELTVLTLKRGKA</sequence>
<dbReference type="InterPro" id="IPR051158">
    <property type="entry name" value="Metallophosphoesterase_sf"/>
</dbReference>
<keyword evidence="5" id="KW-1185">Reference proteome</keyword>
<gene>
    <name evidence="4" type="ORF">JYU14_01415</name>
</gene>
<reference evidence="4 5" key="1">
    <citation type="submission" date="2021-02" db="EMBL/GenBank/DDBJ databases">
        <title>Activity-based single-cell genomes from oceanic crustal fluid captures similar information to metagenomic and metatranscriptomic surveys with orders of magnitude less sampling.</title>
        <authorList>
            <person name="D'Angelo T.S."/>
            <person name="Orcutt B.N."/>
        </authorList>
    </citation>
    <scope>NUCLEOTIDE SEQUENCE [LARGE SCALE GENOMIC DNA]</scope>
    <source>
        <strain evidence="4">AH-315-G07</strain>
    </source>
</reference>
<comment type="caution">
    <text evidence="4">The sequence shown here is derived from an EMBL/GenBank/DDBJ whole genome shotgun (WGS) entry which is preliminary data.</text>
</comment>
<evidence type="ECO:0000313" key="5">
    <source>
        <dbReference type="Proteomes" id="UP000722121"/>
    </source>
</evidence>
<dbReference type="EMBL" id="JAFITR010000019">
    <property type="protein sequence ID" value="MBN4066724.1"/>
    <property type="molecule type" value="Genomic_DNA"/>
</dbReference>
<dbReference type="PANTHER" id="PTHR31302:SF31">
    <property type="entry name" value="PHOSPHODIESTERASE YAEI"/>
    <property type="match status" value="1"/>
</dbReference>
<dbReference type="SUPFAM" id="SSF56300">
    <property type="entry name" value="Metallo-dependent phosphatases"/>
    <property type="match status" value="1"/>
</dbReference>
<proteinExistence type="predicted"/>
<dbReference type="Proteomes" id="UP000722121">
    <property type="component" value="Unassembled WGS sequence"/>
</dbReference>
<dbReference type="CDD" id="cd07385">
    <property type="entry name" value="MPP_YkuE_C"/>
    <property type="match status" value="1"/>
</dbReference>
<dbReference type="Pfam" id="PF00149">
    <property type="entry name" value="Metallophos"/>
    <property type="match status" value="1"/>
</dbReference>
<accession>A0ABS3AQF9</accession>
<evidence type="ECO:0000256" key="1">
    <source>
        <dbReference type="ARBA" id="ARBA00022723"/>
    </source>
</evidence>
<dbReference type="Gene3D" id="3.60.21.10">
    <property type="match status" value="1"/>
</dbReference>